<protein>
    <submittedName>
        <fullName evidence="4">Testicular haploid expressed gene protein-like</fullName>
    </submittedName>
</protein>
<dbReference type="InterPro" id="IPR006623">
    <property type="entry name" value="THEG"/>
</dbReference>
<dbReference type="InterPro" id="IPR042401">
    <property type="entry name" value="SPMAP2-like"/>
</dbReference>
<dbReference type="GeneID" id="116307374"/>
<evidence type="ECO:0000313" key="3">
    <source>
        <dbReference type="Proteomes" id="UP000515163"/>
    </source>
</evidence>
<keyword evidence="3" id="KW-1185">Reference proteome</keyword>
<dbReference type="PANTHER" id="PTHR15901:SF16">
    <property type="entry name" value="TESTICULAR HAPLOID EXPRESSED GENE PROTEIN"/>
    <property type="match status" value="1"/>
</dbReference>
<keyword evidence="1" id="KW-0677">Repeat</keyword>
<reference evidence="4" key="1">
    <citation type="submission" date="2025-08" db="UniProtKB">
        <authorList>
            <consortium name="RefSeq"/>
        </authorList>
    </citation>
    <scope>IDENTIFICATION</scope>
    <source>
        <tissue evidence="4">Tentacle</tissue>
    </source>
</reference>
<dbReference type="RefSeq" id="XP_031573464.1">
    <property type="nucleotide sequence ID" value="XM_031717604.1"/>
</dbReference>
<name>A0A6P8J1S3_ACTTE</name>
<dbReference type="KEGG" id="aten:116307374"/>
<evidence type="ECO:0000313" key="4">
    <source>
        <dbReference type="RefSeq" id="XP_031573464.1"/>
    </source>
</evidence>
<dbReference type="InParanoid" id="A0A6P8J1S3"/>
<evidence type="ECO:0000256" key="1">
    <source>
        <dbReference type="ARBA" id="ARBA00022737"/>
    </source>
</evidence>
<accession>A0A6P8J1S3</accession>
<dbReference type="AlphaFoldDB" id="A0A6P8J1S3"/>
<dbReference type="OrthoDB" id="25466at2759"/>
<dbReference type="SMART" id="SM00705">
    <property type="entry name" value="THEG"/>
    <property type="match status" value="4"/>
</dbReference>
<gene>
    <name evidence="4" type="primary">LOC116307374</name>
</gene>
<sequence length="182" mass="20417">DNYIFSCGRSSPIWDVSEGAKTTEERERTMSLAHPKKAHPRYQPEKPCIWPVSGAARKASPSPRVELLARPKTRSEGLHREPTWAVPPSAMRTVASARVQELAKAKQTAEGYEHCKELDEPIPRSVLRASATERIKSLSRPIVRETMDHVQFNPDAFKVSPAALKGRMPDRIAELAQTISRR</sequence>
<dbReference type="PANTHER" id="PTHR15901">
    <property type="entry name" value="TESTICULAR HAPLOID EXPRESSED GENE PROTEIN"/>
    <property type="match status" value="1"/>
</dbReference>
<proteinExistence type="predicted"/>
<evidence type="ECO:0000256" key="2">
    <source>
        <dbReference type="SAM" id="MobiDB-lite"/>
    </source>
</evidence>
<dbReference type="Proteomes" id="UP000515163">
    <property type="component" value="Unplaced"/>
</dbReference>
<dbReference type="Pfam" id="PF14912">
    <property type="entry name" value="THEG"/>
    <property type="match status" value="2"/>
</dbReference>
<feature type="region of interest" description="Disordered" evidence="2">
    <location>
        <begin position="18"/>
        <end position="45"/>
    </location>
</feature>
<feature type="non-terminal residue" evidence="4">
    <location>
        <position position="1"/>
    </location>
</feature>
<organism evidence="3 4">
    <name type="scientific">Actinia tenebrosa</name>
    <name type="common">Australian red waratah sea anemone</name>
    <dbReference type="NCBI Taxonomy" id="6105"/>
    <lineage>
        <taxon>Eukaryota</taxon>
        <taxon>Metazoa</taxon>
        <taxon>Cnidaria</taxon>
        <taxon>Anthozoa</taxon>
        <taxon>Hexacorallia</taxon>
        <taxon>Actiniaria</taxon>
        <taxon>Actiniidae</taxon>
        <taxon>Actinia</taxon>
    </lineage>
</organism>